<feature type="modified residue" description="4-aspartylphosphate" evidence="1">
    <location>
        <position position="64"/>
    </location>
</feature>
<evidence type="ECO:0000313" key="3">
    <source>
        <dbReference type="EMBL" id="SFN08387.1"/>
    </source>
</evidence>
<protein>
    <submittedName>
        <fullName evidence="3">Response regulator receiver domain-containing protein</fullName>
    </submittedName>
</protein>
<keyword evidence="4" id="KW-1185">Reference proteome</keyword>
<dbReference type="Gene3D" id="3.40.50.2300">
    <property type="match status" value="1"/>
</dbReference>
<keyword evidence="1" id="KW-0597">Phosphoprotein</keyword>
<evidence type="ECO:0000259" key="2">
    <source>
        <dbReference type="PROSITE" id="PS50110"/>
    </source>
</evidence>
<gene>
    <name evidence="3" type="ORF">SAMN05444143_10620</name>
</gene>
<evidence type="ECO:0000256" key="1">
    <source>
        <dbReference type="PROSITE-ProRule" id="PRU00169"/>
    </source>
</evidence>
<dbReference type="GO" id="GO:0000160">
    <property type="term" value="P:phosphorelay signal transduction system"/>
    <property type="evidence" value="ECO:0007669"/>
    <property type="project" value="InterPro"/>
</dbReference>
<dbReference type="eggNOG" id="COG0784">
    <property type="taxonomic scope" value="Bacteria"/>
</dbReference>
<dbReference type="RefSeq" id="WP_024979780.1">
    <property type="nucleotide sequence ID" value="NZ_FOUT01000006.1"/>
</dbReference>
<dbReference type="InterPro" id="IPR011006">
    <property type="entry name" value="CheY-like_superfamily"/>
</dbReference>
<evidence type="ECO:0000313" key="4">
    <source>
        <dbReference type="Proteomes" id="UP000182961"/>
    </source>
</evidence>
<feature type="domain" description="Response regulatory" evidence="2">
    <location>
        <begin position="6"/>
        <end position="131"/>
    </location>
</feature>
<dbReference type="SUPFAM" id="SSF52172">
    <property type="entry name" value="CheY-like"/>
    <property type="match status" value="1"/>
</dbReference>
<reference evidence="4" key="1">
    <citation type="submission" date="2016-10" db="EMBL/GenBank/DDBJ databases">
        <authorList>
            <person name="Varghese N."/>
            <person name="Submissions S."/>
        </authorList>
    </citation>
    <scope>NUCLEOTIDE SEQUENCE [LARGE SCALE GENOMIC DNA]</scope>
    <source>
        <strain evidence="4">DSM 4002</strain>
    </source>
</reference>
<sequence length="304" mass="35753">MKLDYNILWVDDRIKERPFQKILGETKGFLLNQYFNCNIIEAEDFNEFVEIFSKKKEFDIIITDYSLNEGTFGSQVIDFIRDSQHNFTEIFFYSANDNVKDVKLFSNNRITFFQLTGGDYKELEDEILAVINQTIKKFQHIVAMRGMIMHETSSLDVLMNCLVKNYIEDSKNKANIDKILPHIFLEIQKNAKEKCDKAYSNKPSKILKDNVLFSASQKIFALGKILELVGETDFSEDYNKEIIWFRNQFAHAEIFVNEVGKEFFKVRIEGKEDELIFDEDLCKEIRKNIIKHKGNLEKLEVKIK</sequence>
<organism evidence="3 4">
    <name type="scientific">Flavobacterium succinicans</name>
    <dbReference type="NCBI Taxonomy" id="29536"/>
    <lineage>
        <taxon>Bacteria</taxon>
        <taxon>Pseudomonadati</taxon>
        <taxon>Bacteroidota</taxon>
        <taxon>Flavobacteriia</taxon>
        <taxon>Flavobacteriales</taxon>
        <taxon>Flavobacteriaceae</taxon>
        <taxon>Flavobacterium</taxon>
    </lineage>
</organism>
<accession>A0A1I4W4T7</accession>
<name>A0A1I4W4T7_9FLAO</name>
<proteinExistence type="predicted"/>
<dbReference type="Proteomes" id="UP000182961">
    <property type="component" value="Unassembled WGS sequence"/>
</dbReference>
<dbReference type="EMBL" id="FOUT01000006">
    <property type="protein sequence ID" value="SFN08387.1"/>
    <property type="molecule type" value="Genomic_DNA"/>
</dbReference>
<dbReference type="InterPro" id="IPR001789">
    <property type="entry name" value="Sig_transdc_resp-reg_receiver"/>
</dbReference>
<dbReference type="AlphaFoldDB" id="A0A1I4W4T7"/>
<dbReference type="PROSITE" id="PS50110">
    <property type="entry name" value="RESPONSE_REGULATORY"/>
    <property type="match status" value="1"/>
</dbReference>